<dbReference type="STRING" id="388280.SAMN04488057_1192"/>
<keyword evidence="1" id="KW-0472">Membrane</keyword>
<dbReference type="Proteomes" id="UP000184513">
    <property type="component" value="Unassembled WGS sequence"/>
</dbReference>
<feature type="transmembrane region" description="Helical" evidence="1">
    <location>
        <begin position="38"/>
        <end position="55"/>
    </location>
</feature>
<dbReference type="EMBL" id="FRCY01000019">
    <property type="protein sequence ID" value="SHN31255.1"/>
    <property type="molecule type" value="Genomic_DNA"/>
</dbReference>
<evidence type="ECO:0000313" key="3">
    <source>
        <dbReference type="Proteomes" id="UP000184513"/>
    </source>
</evidence>
<protein>
    <submittedName>
        <fullName evidence="2">Uncharacterized protein</fullName>
    </submittedName>
</protein>
<keyword evidence="1" id="KW-0812">Transmembrane</keyword>
<evidence type="ECO:0000256" key="1">
    <source>
        <dbReference type="SAM" id="Phobius"/>
    </source>
</evidence>
<dbReference type="AlphaFoldDB" id="A0A1M7QJ97"/>
<proteinExistence type="predicted"/>
<name>A0A1M7QJ97_9BACT</name>
<sequence>MSKSHQNFRSLVDLVSINNKPKINVPNLHRKPIIPSRYFMVAGTFLLSMLVYVGSA</sequence>
<organism evidence="2 3">
    <name type="scientific">Cyclobacterium lianum</name>
    <dbReference type="NCBI Taxonomy" id="388280"/>
    <lineage>
        <taxon>Bacteria</taxon>
        <taxon>Pseudomonadati</taxon>
        <taxon>Bacteroidota</taxon>
        <taxon>Cytophagia</taxon>
        <taxon>Cytophagales</taxon>
        <taxon>Cyclobacteriaceae</taxon>
        <taxon>Cyclobacterium</taxon>
    </lineage>
</organism>
<accession>A0A1M7QJ97</accession>
<keyword evidence="3" id="KW-1185">Reference proteome</keyword>
<reference evidence="2 3" key="1">
    <citation type="submission" date="2016-11" db="EMBL/GenBank/DDBJ databases">
        <authorList>
            <person name="Jaros S."/>
            <person name="Januszkiewicz K."/>
            <person name="Wedrychowicz H."/>
        </authorList>
    </citation>
    <scope>NUCLEOTIDE SEQUENCE [LARGE SCALE GENOMIC DNA]</scope>
    <source>
        <strain evidence="2 3">CGMCC 1.6102</strain>
    </source>
</reference>
<evidence type="ECO:0000313" key="2">
    <source>
        <dbReference type="EMBL" id="SHN31255.1"/>
    </source>
</evidence>
<gene>
    <name evidence="2" type="ORF">SAMN04488057_1192</name>
</gene>
<keyword evidence="1" id="KW-1133">Transmembrane helix</keyword>